<reference evidence="10 13" key="2">
    <citation type="submission" date="2018-07" db="EMBL/GenBank/DDBJ databases">
        <title>Genome sequences of Haloplanus aerogenes JCM 16430T.</title>
        <authorList>
            <person name="Kim Y.B."/>
            <person name="Roh S.W."/>
        </authorList>
    </citation>
    <scope>NUCLEOTIDE SEQUENCE [LARGE SCALE GENOMIC DNA]</scope>
    <source>
        <strain evidence="10 13">JCM 16430</strain>
    </source>
</reference>
<dbReference type="GO" id="GO:0000287">
    <property type="term" value="F:magnesium ion binding"/>
    <property type="evidence" value="ECO:0007669"/>
    <property type="project" value="UniProtKB-UniRule"/>
</dbReference>
<feature type="binding site" evidence="8">
    <location>
        <position position="96"/>
    </location>
    <ligand>
        <name>Mg(2+)</name>
        <dbReference type="ChEBI" id="CHEBI:18420"/>
    </ligand>
</feature>
<comment type="cofactor">
    <cofactor evidence="1 8">
        <name>Mg(2+)</name>
        <dbReference type="ChEBI" id="CHEBI:18420"/>
    </cofactor>
</comment>
<reference evidence="11 12" key="1">
    <citation type="journal article" date="2015" name="Stand. Genomic Sci.">
        <title>Genomic Encyclopedia of Bacterial and Archaeal Type Strains, Phase III: the genomes of soil and plant-associated and newly described type strains.</title>
        <authorList>
            <person name="Whitman W.B."/>
            <person name="Woyke T."/>
            <person name="Klenk H.P."/>
            <person name="Zhou Y."/>
            <person name="Lilburn T.G."/>
            <person name="Beck B.J."/>
            <person name="De Vos P."/>
            <person name="Vandamme P."/>
            <person name="Eisen J.A."/>
            <person name="Garrity G."/>
            <person name="Hugenholtz P."/>
            <person name="Kyrpides N.C."/>
        </authorList>
    </citation>
    <scope>NUCLEOTIDE SEQUENCE [LARGE SCALE GENOMIC DNA]</scope>
    <source>
        <strain evidence="11 12">CGMCC 1.10124</strain>
    </source>
</reference>
<evidence type="ECO:0000256" key="7">
    <source>
        <dbReference type="ARBA" id="ARBA00038093"/>
    </source>
</evidence>
<dbReference type="EMBL" id="REFS01000005">
    <property type="protein sequence ID" value="RMB13179.1"/>
    <property type="molecule type" value="Genomic_DNA"/>
</dbReference>
<comment type="similarity">
    <text evidence="7 8">Belongs to the PINc/VapC protein family.</text>
</comment>
<dbReference type="HAMAP" id="MF_00265">
    <property type="entry name" value="VapC_Nob1"/>
    <property type="match status" value="1"/>
</dbReference>
<dbReference type="InterPro" id="IPR050556">
    <property type="entry name" value="Type_II_TA_system_RNase"/>
</dbReference>
<evidence type="ECO:0000256" key="6">
    <source>
        <dbReference type="ARBA" id="ARBA00022842"/>
    </source>
</evidence>
<evidence type="ECO:0000313" key="10">
    <source>
        <dbReference type="EMBL" id="AZH24046.1"/>
    </source>
</evidence>
<keyword evidence="6 8" id="KW-0460">Magnesium</keyword>
<sequence length="128" mass="14156">MIADTDFLIDLMKRDTGARQKLRELEAEGIPVKIPAMAVLELYIGVGAEMSDDEEREVREILRPHPFVPMSDEISRIAGRRIGEGDTSKLKKNKGDAAIGATGEVEGEAVLTRNVDDFEAFGFDVETY</sequence>
<keyword evidence="4 8" id="KW-0479">Metal-binding</keyword>
<dbReference type="InterPro" id="IPR002716">
    <property type="entry name" value="PIN_dom"/>
</dbReference>
<organism evidence="11 12">
    <name type="scientific">Haloplanus aerogenes</name>
    <dbReference type="NCBI Taxonomy" id="660522"/>
    <lineage>
        <taxon>Archaea</taxon>
        <taxon>Methanobacteriati</taxon>
        <taxon>Methanobacteriota</taxon>
        <taxon>Stenosarchaea group</taxon>
        <taxon>Halobacteria</taxon>
        <taxon>Halobacteriales</taxon>
        <taxon>Haloferacaceae</taxon>
        <taxon>Haloplanus</taxon>
    </lineage>
</organism>
<reference evidence="11" key="3">
    <citation type="submission" date="2018-10" db="EMBL/GenBank/DDBJ databases">
        <authorList>
            <person name="Whitman W."/>
            <person name="Huntemann M."/>
            <person name="Clum A."/>
            <person name="Pillay M."/>
            <person name="Palaniappan K."/>
            <person name="Varghese N."/>
            <person name="Mikhailova N."/>
            <person name="Stamatis D."/>
            <person name="Reddy T."/>
            <person name="Daum C."/>
            <person name="Shapiro N."/>
            <person name="Ivanova N."/>
            <person name="Kyrpides N."/>
            <person name="Woyke T."/>
        </authorList>
    </citation>
    <scope>NUCLEOTIDE SEQUENCE</scope>
    <source>
        <strain evidence="11">CGMCC 1.10124</strain>
    </source>
</reference>
<dbReference type="InterPro" id="IPR029060">
    <property type="entry name" value="PIN-like_dom_sf"/>
</dbReference>
<dbReference type="InterPro" id="IPR022907">
    <property type="entry name" value="VapC_family"/>
</dbReference>
<accession>A0A3M0D0N2</accession>
<keyword evidence="8" id="KW-0800">Toxin</keyword>
<dbReference type="EMBL" id="CP034145">
    <property type="protein sequence ID" value="AZH24046.1"/>
    <property type="molecule type" value="Genomic_DNA"/>
</dbReference>
<dbReference type="GeneID" id="38469830"/>
<evidence type="ECO:0000259" key="9">
    <source>
        <dbReference type="Pfam" id="PF01850"/>
    </source>
</evidence>
<dbReference type="Gene3D" id="3.40.50.1010">
    <property type="entry name" value="5'-nuclease"/>
    <property type="match status" value="1"/>
</dbReference>
<dbReference type="Proteomes" id="UP000277326">
    <property type="component" value="Unassembled WGS sequence"/>
</dbReference>
<keyword evidence="3 8" id="KW-0540">Nuclease</keyword>
<feature type="binding site" evidence="8">
    <location>
        <position position="4"/>
    </location>
    <ligand>
        <name>Mg(2+)</name>
        <dbReference type="ChEBI" id="CHEBI:18420"/>
    </ligand>
</feature>
<dbReference type="PANTHER" id="PTHR33653:SF1">
    <property type="entry name" value="RIBONUCLEASE VAPC2"/>
    <property type="match status" value="1"/>
</dbReference>
<evidence type="ECO:0000256" key="4">
    <source>
        <dbReference type="ARBA" id="ARBA00022723"/>
    </source>
</evidence>
<dbReference type="SUPFAM" id="SSF88723">
    <property type="entry name" value="PIN domain-like"/>
    <property type="match status" value="1"/>
</dbReference>
<proteinExistence type="inferred from homology"/>
<keyword evidence="2 8" id="KW-1277">Toxin-antitoxin system</keyword>
<evidence type="ECO:0000313" key="11">
    <source>
        <dbReference type="EMBL" id="RMB13179.1"/>
    </source>
</evidence>
<dbReference type="KEGG" id="haer:DU502_01050"/>
<dbReference type="GO" id="GO:0016787">
    <property type="term" value="F:hydrolase activity"/>
    <property type="evidence" value="ECO:0007669"/>
    <property type="project" value="UniProtKB-KW"/>
</dbReference>
<dbReference type="Pfam" id="PF01850">
    <property type="entry name" value="PIN"/>
    <property type="match status" value="1"/>
</dbReference>
<evidence type="ECO:0000256" key="8">
    <source>
        <dbReference type="HAMAP-Rule" id="MF_00265"/>
    </source>
</evidence>
<comment type="function">
    <text evidence="8">Toxic component of a toxin-antitoxin (TA) system. An RNase.</text>
</comment>
<keyword evidence="13" id="KW-1185">Reference proteome</keyword>
<dbReference type="PANTHER" id="PTHR33653">
    <property type="entry name" value="RIBONUCLEASE VAPC2"/>
    <property type="match status" value="1"/>
</dbReference>
<dbReference type="GO" id="GO:0004540">
    <property type="term" value="F:RNA nuclease activity"/>
    <property type="evidence" value="ECO:0007669"/>
    <property type="project" value="InterPro"/>
</dbReference>
<evidence type="ECO:0000256" key="5">
    <source>
        <dbReference type="ARBA" id="ARBA00022801"/>
    </source>
</evidence>
<dbReference type="AlphaFoldDB" id="A0A3M0D0N2"/>
<dbReference type="EC" id="3.1.-.-" evidence="8"/>
<evidence type="ECO:0000313" key="13">
    <source>
        <dbReference type="Proteomes" id="UP000282007"/>
    </source>
</evidence>
<evidence type="ECO:0000256" key="1">
    <source>
        <dbReference type="ARBA" id="ARBA00001946"/>
    </source>
</evidence>
<dbReference type="OrthoDB" id="38049at2157"/>
<dbReference type="Proteomes" id="UP000282007">
    <property type="component" value="Chromosome"/>
</dbReference>
<protein>
    <recommendedName>
        <fullName evidence="8">Ribonuclease VapC</fullName>
        <shortName evidence="8">RNase VapC</shortName>
        <ecNumber evidence="8">3.1.-.-</ecNumber>
    </recommendedName>
    <alternativeName>
        <fullName evidence="8">Putative toxin VapC</fullName>
    </alternativeName>
</protein>
<evidence type="ECO:0000313" key="12">
    <source>
        <dbReference type="Proteomes" id="UP000277326"/>
    </source>
</evidence>
<dbReference type="GO" id="GO:0090729">
    <property type="term" value="F:toxin activity"/>
    <property type="evidence" value="ECO:0007669"/>
    <property type="project" value="UniProtKB-KW"/>
</dbReference>
<keyword evidence="5 8" id="KW-0378">Hydrolase</keyword>
<name>A0A3M0D0N2_9EURY</name>
<dbReference type="RefSeq" id="WP_121921116.1">
    <property type="nucleotide sequence ID" value="NZ_CP034145.1"/>
</dbReference>
<evidence type="ECO:0000256" key="2">
    <source>
        <dbReference type="ARBA" id="ARBA00022649"/>
    </source>
</evidence>
<evidence type="ECO:0000256" key="3">
    <source>
        <dbReference type="ARBA" id="ARBA00022722"/>
    </source>
</evidence>
<gene>
    <name evidence="8" type="primary">vapC</name>
    <name evidence="11" type="ORF">ATH50_2511</name>
    <name evidence="10" type="ORF">DU502_01050</name>
</gene>
<feature type="domain" description="PIN" evidence="9">
    <location>
        <begin position="2"/>
        <end position="121"/>
    </location>
</feature>